<evidence type="ECO:0000259" key="2">
    <source>
        <dbReference type="Pfam" id="PF21787"/>
    </source>
</evidence>
<dbReference type="HOGENOM" id="CLU_1449193_0_0_1"/>
<dbReference type="CTD" id="20202231"/>
<organism evidence="4 5">
    <name type="scientific">Helobdella robusta</name>
    <name type="common">Californian leech</name>
    <dbReference type="NCBI Taxonomy" id="6412"/>
    <lineage>
        <taxon>Eukaryota</taxon>
        <taxon>Metazoa</taxon>
        <taxon>Spiralia</taxon>
        <taxon>Lophotrochozoa</taxon>
        <taxon>Annelida</taxon>
        <taxon>Clitellata</taxon>
        <taxon>Hirudinea</taxon>
        <taxon>Rhynchobdellida</taxon>
        <taxon>Glossiphoniidae</taxon>
        <taxon>Helobdella</taxon>
    </lineage>
</organism>
<evidence type="ECO:0000313" key="3">
    <source>
        <dbReference type="EMBL" id="ESO10257.1"/>
    </source>
</evidence>
<dbReference type="GeneID" id="20202231"/>
<dbReference type="Proteomes" id="UP000015101">
    <property type="component" value="Unassembled WGS sequence"/>
</dbReference>
<reference evidence="3 5" key="2">
    <citation type="journal article" date="2013" name="Nature">
        <title>Insights into bilaterian evolution from three spiralian genomes.</title>
        <authorList>
            <person name="Simakov O."/>
            <person name="Marletaz F."/>
            <person name="Cho S.J."/>
            <person name="Edsinger-Gonzales E."/>
            <person name="Havlak P."/>
            <person name="Hellsten U."/>
            <person name="Kuo D.H."/>
            <person name="Larsson T."/>
            <person name="Lv J."/>
            <person name="Arendt D."/>
            <person name="Savage R."/>
            <person name="Osoegawa K."/>
            <person name="de Jong P."/>
            <person name="Grimwood J."/>
            <person name="Chapman J.A."/>
            <person name="Shapiro H."/>
            <person name="Aerts A."/>
            <person name="Otillar R.P."/>
            <person name="Terry A.Y."/>
            <person name="Boore J.L."/>
            <person name="Grigoriev I.V."/>
            <person name="Lindberg D.R."/>
            <person name="Seaver E.C."/>
            <person name="Weisblat D.A."/>
            <person name="Putnam N.H."/>
            <person name="Rokhsar D.S."/>
        </authorList>
    </citation>
    <scope>NUCLEOTIDE SEQUENCE</scope>
</reference>
<evidence type="ECO:0000256" key="1">
    <source>
        <dbReference type="SAM" id="MobiDB-lite"/>
    </source>
</evidence>
<dbReference type="AlphaFoldDB" id="T1F081"/>
<evidence type="ECO:0000313" key="5">
    <source>
        <dbReference type="Proteomes" id="UP000015101"/>
    </source>
</evidence>
<reference evidence="4" key="3">
    <citation type="submission" date="2015-06" db="UniProtKB">
        <authorList>
            <consortium name="EnsemblMetazoa"/>
        </authorList>
    </citation>
    <scope>IDENTIFICATION</scope>
</reference>
<dbReference type="InterPro" id="IPR048365">
    <property type="entry name" value="TNP-like_RNaseH_N"/>
</dbReference>
<dbReference type="Gene3D" id="1.10.10.2130">
    <property type="entry name" value="DEAH helicase family, winged-helix domain"/>
    <property type="match status" value="1"/>
</dbReference>
<gene>
    <name evidence="4" type="primary">20202231</name>
    <name evidence="3" type="ORF">HELRODRAFT_168148</name>
</gene>
<dbReference type="OrthoDB" id="7312725at2759"/>
<dbReference type="EnsemblMetazoa" id="HelroT168148">
    <property type="protein sequence ID" value="HelroP168148"/>
    <property type="gene ID" value="HelroG168148"/>
</dbReference>
<feature type="region of interest" description="Disordered" evidence="1">
    <location>
        <begin position="105"/>
        <end position="133"/>
    </location>
</feature>
<dbReference type="InterPro" id="IPR042035">
    <property type="entry name" value="DEAH_win-hel_dom"/>
</dbReference>
<dbReference type="KEGG" id="hro:HELRODRAFT_168148"/>
<keyword evidence="5" id="KW-1185">Reference proteome</keyword>
<reference evidence="5" key="1">
    <citation type="submission" date="2012-12" db="EMBL/GenBank/DDBJ databases">
        <authorList>
            <person name="Hellsten U."/>
            <person name="Grimwood J."/>
            <person name="Chapman J.A."/>
            <person name="Shapiro H."/>
            <person name="Aerts A."/>
            <person name="Otillar R.P."/>
            <person name="Terry A.Y."/>
            <person name="Boore J.L."/>
            <person name="Simakov O."/>
            <person name="Marletaz F."/>
            <person name="Cho S.-J."/>
            <person name="Edsinger-Gonzales E."/>
            <person name="Havlak P."/>
            <person name="Kuo D.-H."/>
            <person name="Larsson T."/>
            <person name="Lv J."/>
            <person name="Arendt D."/>
            <person name="Savage R."/>
            <person name="Osoegawa K."/>
            <person name="de Jong P."/>
            <person name="Lindberg D.R."/>
            <person name="Seaver E.C."/>
            <person name="Weisblat D.A."/>
            <person name="Putnam N.H."/>
            <person name="Grigoriev I.V."/>
            <person name="Rokhsar D.S."/>
        </authorList>
    </citation>
    <scope>NUCLEOTIDE SEQUENCE</scope>
</reference>
<sequence length="187" mass="21534">MIRIRQTRLMSRGVYSGYEHFGEDYASIELASQALVLMIVGTSDSWKYPIAYFLLKSMSATTQKVLVLNALEALEEIGLKKKEFDDVDDDDQDKTFLKMKYSSNLDSSSDESVKDMKERDEFTERSKNCNKEKTRQSLGIHDLLHFEFMDPPPHEFLTLALEQLYALGTLNRHGTHKNRQKNGRVSS</sequence>
<dbReference type="Pfam" id="PF21787">
    <property type="entry name" value="TNP-like_RNaseH_N"/>
    <property type="match status" value="1"/>
</dbReference>
<dbReference type="EMBL" id="AMQM01002906">
    <property type="status" value="NOT_ANNOTATED_CDS"/>
    <property type="molecule type" value="Genomic_DNA"/>
</dbReference>
<dbReference type="STRING" id="6412.T1F081"/>
<evidence type="ECO:0000313" key="4">
    <source>
        <dbReference type="EnsemblMetazoa" id="HelroP168148"/>
    </source>
</evidence>
<feature type="compositionally biased region" description="Basic and acidic residues" evidence="1">
    <location>
        <begin position="111"/>
        <end position="133"/>
    </location>
</feature>
<dbReference type="eggNOG" id="KOG0923">
    <property type="taxonomic scope" value="Eukaryota"/>
</dbReference>
<name>T1F081_HELRO</name>
<proteinExistence type="predicted"/>
<dbReference type="EMBL" id="KB095905">
    <property type="protein sequence ID" value="ESO10257.1"/>
    <property type="molecule type" value="Genomic_DNA"/>
</dbReference>
<accession>T1F081</accession>
<protein>
    <recommendedName>
        <fullName evidence="2">Transposable element P transposase-like RNase H domain-containing protein</fullName>
    </recommendedName>
</protein>
<feature type="domain" description="Transposable element P transposase-like RNase H" evidence="2">
    <location>
        <begin position="12"/>
        <end position="80"/>
    </location>
</feature>
<dbReference type="InParanoid" id="T1F081"/>
<dbReference type="RefSeq" id="XP_009012071.1">
    <property type="nucleotide sequence ID" value="XM_009013823.1"/>
</dbReference>